<name>A0AB40CEV2_DIOCR</name>
<keyword evidence="4" id="KW-1185">Reference proteome</keyword>
<evidence type="ECO:0000256" key="2">
    <source>
        <dbReference type="ARBA" id="ARBA00023284"/>
    </source>
</evidence>
<accession>A0AB40CEV2</accession>
<dbReference type="PROSITE" id="PS51354">
    <property type="entry name" value="GLUTAREDOXIN_2"/>
    <property type="match status" value="1"/>
</dbReference>
<organism evidence="4 5">
    <name type="scientific">Dioscorea cayennensis subsp. rotundata</name>
    <name type="common">White Guinea yam</name>
    <name type="synonym">Dioscorea rotundata</name>
    <dbReference type="NCBI Taxonomy" id="55577"/>
    <lineage>
        <taxon>Eukaryota</taxon>
        <taxon>Viridiplantae</taxon>
        <taxon>Streptophyta</taxon>
        <taxon>Embryophyta</taxon>
        <taxon>Tracheophyta</taxon>
        <taxon>Spermatophyta</taxon>
        <taxon>Magnoliopsida</taxon>
        <taxon>Liliopsida</taxon>
        <taxon>Dioscoreales</taxon>
        <taxon>Dioscoreaceae</taxon>
        <taxon>Dioscorea</taxon>
    </lineage>
</organism>
<dbReference type="Pfam" id="PF00462">
    <property type="entry name" value="Glutaredoxin"/>
    <property type="match status" value="1"/>
</dbReference>
<dbReference type="FunFam" id="3.40.30.10:FF:000217">
    <property type="entry name" value="Glutaredoxin-C5 chloroplastic"/>
    <property type="match status" value="1"/>
</dbReference>
<dbReference type="InterPro" id="IPR036249">
    <property type="entry name" value="Thioredoxin-like_sf"/>
</dbReference>
<reference evidence="5" key="1">
    <citation type="submission" date="2025-08" db="UniProtKB">
        <authorList>
            <consortium name="RefSeq"/>
        </authorList>
    </citation>
    <scope>IDENTIFICATION</scope>
</reference>
<dbReference type="Gene3D" id="3.40.30.10">
    <property type="entry name" value="Glutaredoxin"/>
    <property type="match status" value="1"/>
</dbReference>
<dbReference type="GeneID" id="120275732"/>
<dbReference type="PANTHER" id="PTHR45694:SF18">
    <property type="entry name" value="GLUTAREDOXIN-1-RELATED"/>
    <property type="match status" value="1"/>
</dbReference>
<dbReference type="InterPro" id="IPR011899">
    <property type="entry name" value="Glutaredoxin_euk/vir"/>
</dbReference>
<dbReference type="PANTHER" id="PTHR45694">
    <property type="entry name" value="GLUTAREDOXIN 2"/>
    <property type="match status" value="1"/>
</dbReference>
<evidence type="ECO:0000259" key="3">
    <source>
        <dbReference type="Pfam" id="PF00462"/>
    </source>
</evidence>
<dbReference type="CDD" id="cd03419">
    <property type="entry name" value="GRX_GRXh_1_2_like"/>
    <property type="match status" value="1"/>
</dbReference>
<proteinExistence type="inferred from homology"/>
<dbReference type="AlphaFoldDB" id="A0AB40CEV2"/>
<dbReference type="GO" id="GO:0034599">
    <property type="term" value="P:cellular response to oxidative stress"/>
    <property type="evidence" value="ECO:0007669"/>
    <property type="project" value="TreeGrafter"/>
</dbReference>
<dbReference type="GO" id="GO:0005737">
    <property type="term" value="C:cytoplasm"/>
    <property type="evidence" value="ECO:0007669"/>
    <property type="project" value="TreeGrafter"/>
</dbReference>
<evidence type="ECO:0000313" key="4">
    <source>
        <dbReference type="Proteomes" id="UP001515500"/>
    </source>
</evidence>
<feature type="domain" description="Glutaredoxin" evidence="3">
    <location>
        <begin position="64"/>
        <end position="127"/>
    </location>
</feature>
<gene>
    <name evidence="5" type="primary">LOC120275732</name>
</gene>
<comment type="similarity">
    <text evidence="1">Belongs to the glutaredoxin family. CPYC subfamily.</text>
</comment>
<keyword evidence="2" id="KW-0676">Redox-active center</keyword>
<dbReference type="SUPFAM" id="SSF52833">
    <property type="entry name" value="Thioredoxin-like"/>
    <property type="match status" value="1"/>
</dbReference>
<evidence type="ECO:0000313" key="5">
    <source>
        <dbReference type="RefSeq" id="XP_039138351.1"/>
    </source>
</evidence>
<dbReference type="RefSeq" id="XP_039138351.1">
    <property type="nucleotide sequence ID" value="XM_039282417.1"/>
</dbReference>
<dbReference type="PRINTS" id="PR00160">
    <property type="entry name" value="GLUTAREDOXIN"/>
</dbReference>
<evidence type="ECO:0000256" key="1">
    <source>
        <dbReference type="ARBA" id="ARBA00007190"/>
    </source>
</evidence>
<dbReference type="InterPro" id="IPR014025">
    <property type="entry name" value="Glutaredoxin_subgr"/>
</dbReference>
<dbReference type="NCBIfam" id="TIGR02180">
    <property type="entry name" value="GRX_euk"/>
    <property type="match status" value="1"/>
</dbReference>
<dbReference type="GO" id="GO:0015038">
    <property type="term" value="F:glutathione disulfide oxidoreductase activity"/>
    <property type="evidence" value="ECO:0007669"/>
    <property type="project" value="TreeGrafter"/>
</dbReference>
<dbReference type="Proteomes" id="UP001515500">
    <property type="component" value="Chromosome 14"/>
</dbReference>
<protein>
    <submittedName>
        <fullName evidence="5">Monothiol glutaredoxin-S10-like</fullName>
    </submittedName>
</protein>
<sequence>MAESIGRAISAVLRPTPTNARAAPNLLRPARRSVAFPVIRAMSSLSSGASFEESVKKTVKDHPVVVYSKTWCPYSMEVKALLDRLGVEPHVIELDELGSQGSELQDALGTVTGQFTVPNVFIGGKHIGGCTDTFDLHRKGELTNLLGELNLSNENSDQP</sequence>
<dbReference type="InterPro" id="IPR002109">
    <property type="entry name" value="Glutaredoxin"/>
</dbReference>